<proteinExistence type="predicted"/>
<dbReference type="RefSeq" id="WP_206101134.1">
    <property type="nucleotide sequence ID" value="NZ_CP070969.1"/>
</dbReference>
<sequence>MYSDKIIEILNKDERAKNLLGAFERAAKNQGLTGEEYNQAKNTIMMMAISGNDEAMNIMAKQVYEELTA</sequence>
<dbReference type="Proteomes" id="UP000663452">
    <property type="component" value="Chromosome"/>
</dbReference>
<reference evidence="1 2" key="1">
    <citation type="submission" date="2021-02" db="EMBL/GenBank/DDBJ databases">
        <title>Paenibacillus tianjinensis sp. nov.</title>
        <authorList>
            <person name="Liu H."/>
        </authorList>
    </citation>
    <scope>NUCLEOTIDE SEQUENCE [LARGE SCALE GENOMIC DNA]</scope>
    <source>
        <strain evidence="1 2">TB2019</strain>
    </source>
</reference>
<name>A0ABX7L8A6_9BACL</name>
<keyword evidence="2" id="KW-1185">Reference proteome</keyword>
<protein>
    <recommendedName>
        <fullName evidence="3">Phage protein</fullName>
    </recommendedName>
</protein>
<dbReference type="EMBL" id="CP070969">
    <property type="protein sequence ID" value="QSF43501.1"/>
    <property type="molecule type" value="Genomic_DNA"/>
</dbReference>
<evidence type="ECO:0000313" key="2">
    <source>
        <dbReference type="Proteomes" id="UP000663452"/>
    </source>
</evidence>
<organism evidence="1 2">
    <name type="scientific">Paenibacillus tianjinensis</name>
    <dbReference type="NCBI Taxonomy" id="2810347"/>
    <lineage>
        <taxon>Bacteria</taxon>
        <taxon>Bacillati</taxon>
        <taxon>Bacillota</taxon>
        <taxon>Bacilli</taxon>
        <taxon>Bacillales</taxon>
        <taxon>Paenibacillaceae</taxon>
        <taxon>Paenibacillus</taxon>
    </lineage>
</organism>
<evidence type="ECO:0000313" key="1">
    <source>
        <dbReference type="EMBL" id="QSF43501.1"/>
    </source>
</evidence>
<gene>
    <name evidence="1" type="ORF">JRJ22_19760</name>
</gene>
<accession>A0ABX7L8A6</accession>
<evidence type="ECO:0008006" key="3">
    <source>
        <dbReference type="Google" id="ProtNLM"/>
    </source>
</evidence>